<evidence type="ECO:0000259" key="2">
    <source>
        <dbReference type="Pfam" id="PF03959"/>
    </source>
</evidence>
<evidence type="ECO:0000256" key="1">
    <source>
        <dbReference type="ARBA" id="ARBA00022801"/>
    </source>
</evidence>
<dbReference type="RefSeq" id="XP_037139319.1">
    <property type="nucleotide sequence ID" value="XM_037283423.1"/>
</dbReference>
<dbReference type="InterPro" id="IPR050593">
    <property type="entry name" value="LovG"/>
</dbReference>
<accession>A0A7G3ZGK9</accession>
<dbReference type="InterPro" id="IPR029058">
    <property type="entry name" value="AB_hydrolase_fold"/>
</dbReference>
<keyword evidence="1" id="KW-0378">Hydrolase</keyword>
<dbReference type="Pfam" id="PF03959">
    <property type="entry name" value="FSH1"/>
    <property type="match status" value="1"/>
</dbReference>
<dbReference type="PANTHER" id="PTHR48070">
    <property type="entry name" value="ESTERASE OVCA2"/>
    <property type="match status" value="1"/>
</dbReference>
<dbReference type="GO" id="GO:0005634">
    <property type="term" value="C:nucleus"/>
    <property type="evidence" value="ECO:0007669"/>
    <property type="project" value="TreeGrafter"/>
</dbReference>
<sequence length="221" mass="25060">MAKKILVLHGLAQSGDYFKSKTKGLRNELEKQGYELLYATAPNKYQPADIPDSLGDVLTSEAAESHVLAWIEDDLQHDTYRLPETTIDYLHDFVLEYGPFDGVLGFSQGAGVAGYLMTDFNGLLRLTAEQQPPLRFFMTFSGFRFKPEQYQAQYDRNPISVPSLHVQGELDTITDPFKVEQLYNSCTPESRTFLKHSGGHYVPNSRGFAKKVIEWLQKVDK</sequence>
<feature type="domain" description="Serine hydrolase" evidence="2">
    <location>
        <begin position="3"/>
        <end position="211"/>
    </location>
</feature>
<organism evidence="3 4">
    <name type="scientific">Torulaspora globosa</name>
    <dbReference type="NCBI Taxonomy" id="48254"/>
    <lineage>
        <taxon>Eukaryota</taxon>
        <taxon>Fungi</taxon>
        <taxon>Dikarya</taxon>
        <taxon>Ascomycota</taxon>
        <taxon>Saccharomycotina</taxon>
        <taxon>Saccharomycetes</taxon>
        <taxon>Saccharomycetales</taxon>
        <taxon>Saccharomycetaceae</taxon>
        <taxon>Torulaspora</taxon>
    </lineage>
</organism>
<reference evidence="3 4" key="1">
    <citation type="submission" date="2020-06" db="EMBL/GenBank/DDBJ databases">
        <title>The yeast mating-type switching endonuclease HO is a domesticated member of an unorthodox homing genetic element family.</title>
        <authorList>
            <person name="Coughlan A.Y."/>
            <person name="Lombardi L."/>
            <person name="Braun-Galleani S."/>
            <person name="Martos A.R."/>
            <person name="Galeote V."/>
            <person name="Bigey F."/>
            <person name="Dequin S."/>
            <person name="Byrne K.P."/>
            <person name="Wolfe K.H."/>
        </authorList>
    </citation>
    <scope>NUCLEOTIDE SEQUENCE [LARGE SCALE GENOMIC DNA]</scope>
    <source>
        <strain evidence="3 4">CBS764</strain>
    </source>
</reference>
<evidence type="ECO:0000313" key="4">
    <source>
        <dbReference type="Proteomes" id="UP000515788"/>
    </source>
</evidence>
<protein>
    <recommendedName>
        <fullName evidence="2">Serine hydrolase domain-containing protein</fullName>
    </recommendedName>
</protein>
<dbReference type="EMBL" id="CP059249">
    <property type="protein sequence ID" value="QLL32645.1"/>
    <property type="molecule type" value="Genomic_DNA"/>
</dbReference>
<dbReference type="InterPro" id="IPR005645">
    <property type="entry name" value="FSH-like_dom"/>
</dbReference>
<dbReference type="OrthoDB" id="2094269at2759"/>
<keyword evidence="4" id="KW-1185">Reference proteome</keyword>
<proteinExistence type="predicted"/>
<gene>
    <name evidence="3" type="ORF">HG536_0D01670</name>
</gene>
<dbReference type="GO" id="GO:0005737">
    <property type="term" value="C:cytoplasm"/>
    <property type="evidence" value="ECO:0007669"/>
    <property type="project" value="TreeGrafter"/>
</dbReference>
<dbReference type="GeneID" id="59325812"/>
<dbReference type="KEGG" id="tgb:HG536_0D01670"/>
<dbReference type="AlphaFoldDB" id="A0A7G3ZGK9"/>
<evidence type="ECO:0000313" key="3">
    <source>
        <dbReference type="EMBL" id="QLL32645.1"/>
    </source>
</evidence>
<dbReference type="PANTHER" id="PTHR48070:SF6">
    <property type="entry name" value="ESTERASE OVCA2"/>
    <property type="match status" value="1"/>
</dbReference>
<dbReference type="Proteomes" id="UP000515788">
    <property type="component" value="Chromosome 4"/>
</dbReference>
<dbReference type="SUPFAM" id="SSF53474">
    <property type="entry name" value="alpha/beta-Hydrolases"/>
    <property type="match status" value="1"/>
</dbReference>
<dbReference type="GO" id="GO:0016787">
    <property type="term" value="F:hydrolase activity"/>
    <property type="evidence" value="ECO:0007669"/>
    <property type="project" value="UniProtKB-KW"/>
</dbReference>
<dbReference type="Gene3D" id="3.40.50.1820">
    <property type="entry name" value="alpha/beta hydrolase"/>
    <property type="match status" value="1"/>
</dbReference>
<name>A0A7G3ZGK9_9SACH</name>